<comment type="caution">
    <text evidence="1">The sequence shown here is derived from an EMBL/GenBank/DDBJ whole genome shotgun (WGS) entry which is preliminary data.</text>
</comment>
<protein>
    <submittedName>
        <fullName evidence="1">Uncharacterized protein</fullName>
    </submittedName>
</protein>
<dbReference type="SUPFAM" id="SSF81296">
    <property type="entry name" value="E set domains"/>
    <property type="match status" value="1"/>
</dbReference>
<dbReference type="Gene3D" id="2.60.40.640">
    <property type="match status" value="1"/>
</dbReference>
<keyword evidence="2" id="KW-1185">Reference proteome</keyword>
<dbReference type="EMBL" id="JAPWTJ010001971">
    <property type="protein sequence ID" value="KAJ8968525.1"/>
    <property type="molecule type" value="Genomic_DNA"/>
</dbReference>
<organism evidence="1 2">
    <name type="scientific">Molorchus minor</name>
    <dbReference type="NCBI Taxonomy" id="1323400"/>
    <lineage>
        <taxon>Eukaryota</taxon>
        <taxon>Metazoa</taxon>
        <taxon>Ecdysozoa</taxon>
        <taxon>Arthropoda</taxon>
        <taxon>Hexapoda</taxon>
        <taxon>Insecta</taxon>
        <taxon>Pterygota</taxon>
        <taxon>Neoptera</taxon>
        <taxon>Endopterygota</taxon>
        <taxon>Coleoptera</taxon>
        <taxon>Polyphaga</taxon>
        <taxon>Cucujiformia</taxon>
        <taxon>Chrysomeloidea</taxon>
        <taxon>Cerambycidae</taxon>
        <taxon>Lamiinae</taxon>
        <taxon>Monochamini</taxon>
        <taxon>Molorchus</taxon>
    </lineage>
</organism>
<dbReference type="InterPro" id="IPR014752">
    <property type="entry name" value="Arrestin-like_C"/>
</dbReference>
<sequence length="369" mass="41308">MIVPGKSVALFPKDEEMGFHNPIVVAFVIVTHLGGYLLEIASAFVEVIGQEATSWSGTGTSHELVSTHIFLRLEQWVLRKDKKISHSNVFMSFTPNLQDEAAGLPDDRSVYSEVSEYSFTFAVKLPKLIPSTYTDNLGVVMYFAKATVLISGFSELRETFPFVVHAPVDLNCFHPLLAGSCTFIKPKDTNRTGNSVNMEKAFTKADSDNLPTVDSDMLILAIISTRLNNTLISNCRHIGTKFFGQQQNNNANKKPYFKAMEFPFSSVCGIDKYALYMDIYVPKRAILLGEKNQCPGPCHQLHRNEDSKFERVDRTGERMFLSIKTRGNKPEYGIQFSGTLLAMVSDVGIRDLKEKNVYLRGRSTGDCQD</sequence>
<accession>A0ABQ9IXP8</accession>
<dbReference type="Proteomes" id="UP001162164">
    <property type="component" value="Unassembled WGS sequence"/>
</dbReference>
<evidence type="ECO:0000313" key="1">
    <source>
        <dbReference type="EMBL" id="KAJ8968525.1"/>
    </source>
</evidence>
<reference evidence="1" key="1">
    <citation type="journal article" date="2023" name="Insect Mol. Biol.">
        <title>Genome sequencing provides insights into the evolution of gene families encoding plant cell wall-degrading enzymes in longhorned beetles.</title>
        <authorList>
            <person name="Shin N.R."/>
            <person name="Okamura Y."/>
            <person name="Kirsch R."/>
            <person name="Pauchet Y."/>
        </authorList>
    </citation>
    <scope>NUCLEOTIDE SEQUENCE</scope>
    <source>
        <strain evidence="1">MMC_N1</strain>
    </source>
</reference>
<evidence type="ECO:0000313" key="2">
    <source>
        <dbReference type="Proteomes" id="UP001162164"/>
    </source>
</evidence>
<name>A0ABQ9IXP8_9CUCU</name>
<proteinExistence type="predicted"/>
<dbReference type="InterPro" id="IPR014756">
    <property type="entry name" value="Ig_E-set"/>
</dbReference>
<gene>
    <name evidence="1" type="ORF">NQ317_001719</name>
</gene>